<evidence type="ECO:0000313" key="2">
    <source>
        <dbReference type="EMBL" id="KAF2320801.1"/>
    </source>
</evidence>
<feature type="transmembrane region" description="Helical" evidence="1">
    <location>
        <begin position="403"/>
        <end position="422"/>
    </location>
</feature>
<dbReference type="Proteomes" id="UP000467840">
    <property type="component" value="Chromosome 10"/>
</dbReference>
<organism evidence="2 3">
    <name type="scientific">Hevea brasiliensis</name>
    <name type="common">Para rubber tree</name>
    <name type="synonym">Siphonia brasiliensis</name>
    <dbReference type="NCBI Taxonomy" id="3981"/>
    <lineage>
        <taxon>Eukaryota</taxon>
        <taxon>Viridiplantae</taxon>
        <taxon>Streptophyta</taxon>
        <taxon>Embryophyta</taxon>
        <taxon>Tracheophyta</taxon>
        <taxon>Spermatophyta</taxon>
        <taxon>Magnoliopsida</taxon>
        <taxon>eudicotyledons</taxon>
        <taxon>Gunneridae</taxon>
        <taxon>Pentapetalae</taxon>
        <taxon>rosids</taxon>
        <taxon>fabids</taxon>
        <taxon>Malpighiales</taxon>
        <taxon>Euphorbiaceae</taxon>
        <taxon>Crotonoideae</taxon>
        <taxon>Micrandreae</taxon>
        <taxon>Hevea</taxon>
    </lineage>
</organism>
<comment type="caution">
    <text evidence="2">The sequence shown here is derived from an EMBL/GenBank/DDBJ whole genome shotgun (WGS) entry which is preliminary data.</text>
</comment>
<accession>A0A6A6N3U5</accession>
<keyword evidence="1" id="KW-0472">Membrane</keyword>
<evidence type="ECO:0000313" key="3">
    <source>
        <dbReference type="Proteomes" id="UP000467840"/>
    </source>
</evidence>
<gene>
    <name evidence="2" type="ORF">GH714_030940</name>
</gene>
<sequence>MDERKRIAENVEQEIKAIMDVSDKKDKQRMKRSIYDIRAAVSIPDLNKQAYRPQVVSFGPFSTFGEMQEHKERASAHFLRRSGKPLSLFVESLAEVVNDLRDSYGIKYYQYSDSGLLKTMIFDGCFILEILHFYSDTLNDYGPDDPIFSKHGKLYIMPFIRRDMLMLENQLPMFVLEKLLAIGRGAETSAEYINKLILNFFFPNTSILVREKCVHVLDVYRRSLLQQQVSEKTHYCISEDVHEDHDNVFIRSATKLNQAGIQFQKSKTRCLDDISFQSGVLKLPVIVVDETTESIFLNLIAYESLHVLAGTEVTSYFILMRSIIKDKQDVALLHSKGIIQNGLESDQEVAKLFNSLSKNIRLDPESKLYAVQKNMINACCEKSWNQWPAKTFQYNFRINPWPILPLVTAIILFIFTNIYLHYHNNESP</sequence>
<proteinExistence type="predicted"/>
<name>A0A6A6N3U5_HEVBR</name>
<dbReference type="AlphaFoldDB" id="A0A6A6N3U5"/>
<dbReference type="PANTHER" id="PTHR31170:SF18">
    <property type="entry name" value="(WILD MALAYSIAN BANANA) HYPOTHETICAL PROTEIN"/>
    <property type="match status" value="1"/>
</dbReference>
<dbReference type="PANTHER" id="PTHR31170">
    <property type="entry name" value="BNAC04G53230D PROTEIN"/>
    <property type="match status" value="1"/>
</dbReference>
<dbReference type="InterPro" id="IPR004158">
    <property type="entry name" value="DUF247_pln"/>
</dbReference>
<protein>
    <submittedName>
        <fullName evidence="2">Uncharacterized protein</fullName>
    </submittedName>
</protein>
<keyword evidence="3" id="KW-1185">Reference proteome</keyword>
<dbReference type="Pfam" id="PF03140">
    <property type="entry name" value="DUF247"/>
    <property type="match status" value="1"/>
</dbReference>
<evidence type="ECO:0000256" key="1">
    <source>
        <dbReference type="SAM" id="Phobius"/>
    </source>
</evidence>
<keyword evidence="1" id="KW-1133">Transmembrane helix</keyword>
<keyword evidence="1" id="KW-0812">Transmembrane</keyword>
<reference evidence="2 3" key="1">
    <citation type="journal article" date="2020" name="Mol. Plant">
        <title>The Chromosome-Based Rubber Tree Genome Provides New Insights into Spurge Genome Evolution and Rubber Biosynthesis.</title>
        <authorList>
            <person name="Liu J."/>
            <person name="Shi C."/>
            <person name="Shi C.C."/>
            <person name="Li W."/>
            <person name="Zhang Q.J."/>
            <person name="Zhang Y."/>
            <person name="Li K."/>
            <person name="Lu H.F."/>
            <person name="Shi C."/>
            <person name="Zhu S.T."/>
            <person name="Xiao Z.Y."/>
            <person name="Nan H."/>
            <person name="Yue Y."/>
            <person name="Zhu X.G."/>
            <person name="Wu Y."/>
            <person name="Hong X.N."/>
            <person name="Fan G.Y."/>
            <person name="Tong Y."/>
            <person name="Zhang D."/>
            <person name="Mao C.L."/>
            <person name="Liu Y.L."/>
            <person name="Hao S.J."/>
            <person name="Liu W.Q."/>
            <person name="Lv M.Q."/>
            <person name="Zhang H.B."/>
            <person name="Liu Y."/>
            <person name="Hu-Tang G.R."/>
            <person name="Wang J.P."/>
            <person name="Wang J.H."/>
            <person name="Sun Y.H."/>
            <person name="Ni S.B."/>
            <person name="Chen W.B."/>
            <person name="Zhang X.C."/>
            <person name="Jiao Y.N."/>
            <person name="Eichler E.E."/>
            <person name="Li G.H."/>
            <person name="Liu X."/>
            <person name="Gao L.Z."/>
        </authorList>
    </citation>
    <scope>NUCLEOTIDE SEQUENCE [LARGE SCALE GENOMIC DNA]</scope>
    <source>
        <strain evidence="3">cv. GT1</strain>
        <tissue evidence="2">Leaf</tissue>
    </source>
</reference>
<dbReference type="EMBL" id="JAAGAX010000003">
    <property type="protein sequence ID" value="KAF2320801.1"/>
    <property type="molecule type" value="Genomic_DNA"/>
</dbReference>